<proteinExistence type="predicted"/>
<evidence type="ECO:0000313" key="2">
    <source>
        <dbReference type="EMBL" id="HAU2397400.1"/>
    </source>
</evidence>
<dbReference type="AlphaFoldDB" id="A0AAN5Q670"/>
<comment type="caution">
    <text evidence="2">The sequence shown here is derived from an EMBL/GenBank/DDBJ whole genome shotgun (WGS) entry which is preliminary data.</text>
</comment>
<protein>
    <submittedName>
        <fullName evidence="2">Uncharacterized protein</fullName>
    </submittedName>
</protein>
<evidence type="ECO:0000256" key="1">
    <source>
        <dbReference type="SAM" id="MobiDB-lite"/>
    </source>
</evidence>
<dbReference type="RefSeq" id="WP_062730290.1">
    <property type="nucleotide sequence ID" value="NZ_AP024961.1"/>
</dbReference>
<reference evidence="2" key="1">
    <citation type="journal article" date="2018" name="Genome Biol.">
        <title>SKESA: strategic k-mer extension for scrupulous assemblies.</title>
        <authorList>
            <person name="Souvorov A."/>
            <person name="Agarwala R."/>
            <person name="Lipman D.J."/>
        </authorList>
    </citation>
    <scope>NUCLEOTIDE SEQUENCE</scope>
    <source>
        <strain evidence="2">CL18-200174</strain>
    </source>
</reference>
<organism evidence="2 3">
    <name type="scientific">Legionella pneumophila</name>
    <dbReference type="NCBI Taxonomy" id="446"/>
    <lineage>
        <taxon>Bacteria</taxon>
        <taxon>Pseudomonadati</taxon>
        <taxon>Pseudomonadota</taxon>
        <taxon>Gammaproteobacteria</taxon>
        <taxon>Legionellales</taxon>
        <taxon>Legionellaceae</taxon>
        <taxon>Legionella</taxon>
    </lineage>
</organism>
<feature type="compositionally biased region" description="Basic and acidic residues" evidence="1">
    <location>
        <begin position="508"/>
        <end position="523"/>
    </location>
</feature>
<dbReference type="EMBL" id="DACWOD010000012">
    <property type="protein sequence ID" value="HAU2397400.1"/>
    <property type="molecule type" value="Genomic_DNA"/>
</dbReference>
<accession>A0AAN5Q670</accession>
<gene>
    <name evidence="2" type="ORF">JBK99_13835</name>
</gene>
<sequence length="529" mass="61369">MYTKNSLISGAFNKFLGRELDEEEMLLDILWSQPNNGTALKDYLNSFERIKKFAIVLFSHEKSILPELLNHIELILASSPPGAYLELIDRVFPLGTKLNDNFTQWFNFSPNFFRNHVLIDGTSYHFLFERYHAFFISNPNFFESLLEKIGMPHIEQTCTDFRLILCCSYDQKKIYHLFSEEFIRQWAIRVFSDVTKIFSQDTDGGHLFRKNKYPLSDLDDQVAKLICGLLSDEFISLVLAQIPLRDALLQNWMEDFVKAVGPDRFMNAISKKGCNPIHELISAALDMPSYETRHYSVFYSLCISISKEKFDCYIDSNEETNLDRIFKLINSLEPEAYFQYKSSSLDDDISQVLINLLGKERALARHIHNMFLHGLTSKDPGKILLLESRLPDITLVEDDVDSVLCKHTIKVVQPAYKRMLLDRDSVHNIAAILRKIPELRRCEILALFEQRYDFYAYFRNHFKDYLTIKSLLPKDDHQQDGFEQKYGFSMRNELALLATSFFSGGKTQHSDAVRQSPGDEHKNNACVIS</sequence>
<name>A0AAN5Q670_LEGPN</name>
<evidence type="ECO:0000313" key="3">
    <source>
        <dbReference type="Proteomes" id="UP000863577"/>
    </source>
</evidence>
<reference evidence="2" key="2">
    <citation type="submission" date="2019-09" db="EMBL/GenBank/DDBJ databases">
        <authorList>
            <consortium name="NCBI Pathogen Detection Project"/>
        </authorList>
    </citation>
    <scope>NUCLEOTIDE SEQUENCE</scope>
    <source>
        <strain evidence="2">CL18-200174</strain>
    </source>
</reference>
<feature type="region of interest" description="Disordered" evidence="1">
    <location>
        <begin position="508"/>
        <end position="529"/>
    </location>
</feature>
<dbReference type="Proteomes" id="UP000863577">
    <property type="component" value="Unassembled WGS sequence"/>
</dbReference>